<dbReference type="SUPFAM" id="SSF75138">
    <property type="entry name" value="HprK N-terminal domain-like"/>
    <property type="match status" value="1"/>
</dbReference>
<evidence type="ECO:0000313" key="1">
    <source>
        <dbReference type="EMBL" id="MBC8547604.1"/>
    </source>
</evidence>
<keyword evidence="2" id="KW-1185">Reference proteome</keyword>
<sequence>MTVKEIAERCGFAVACGGDGLERAVTGVFCCDLLSWAMGRAPADSAWITVMGNVNAVAVAVLADTACLVLAEDAVMDDAGLQKAQAQGVAVLRTALPSFDAGLAVHTALAAEGV</sequence>
<accession>A0A926E1Z0</accession>
<protein>
    <recommendedName>
        <fullName evidence="3">DRTGG domain-containing protein</fullName>
    </recommendedName>
</protein>
<comment type="caution">
    <text evidence="1">The sequence shown here is derived from an EMBL/GenBank/DDBJ whole genome shotgun (WGS) entry which is preliminary data.</text>
</comment>
<evidence type="ECO:0000313" key="2">
    <source>
        <dbReference type="Proteomes" id="UP000653127"/>
    </source>
</evidence>
<proteinExistence type="predicted"/>
<dbReference type="AlphaFoldDB" id="A0A926E1Z0"/>
<organism evidence="1 2">
    <name type="scientific">Ligaoa zhengdingensis</name>
    <dbReference type="NCBI Taxonomy" id="2763658"/>
    <lineage>
        <taxon>Bacteria</taxon>
        <taxon>Bacillati</taxon>
        <taxon>Bacillota</taxon>
        <taxon>Clostridia</taxon>
        <taxon>Eubacteriales</taxon>
        <taxon>Oscillospiraceae</taxon>
        <taxon>Ligaoa</taxon>
    </lineage>
</organism>
<dbReference type="Gene3D" id="3.40.1390.20">
    <property type="entry name" value="HprK N-terminal domain-like"/>
    <property type="match status" value="1"/>
</dbReference>
<name>A0A926E1Z0_9FIRM</name>
<dbReference type="EMBL" id="JACRST010000027">
    <property type="protein sequence ID" value="MBC8547604.1"/>
    <property type="molecule type" value="Genomic_DNA"/>
</dbReference>
<reference evidence="1" key="1">
    <citation type="submission" date="2020-08" db="EMBL/GenBank/DDBJ databases">
        <title>Genome public.</title>
        <authorList>
            <person name="Liu C."/>
            <person name="Sun Q."/>
        </authorList>
    </citation>
    <scope>NUCLEOTIDE SEQUENCE</scope>
    <source>
        <strain evidence="1">NSJ-31</strain>
    </source>
</reference>
<dbReference type="Proteomes" id="UP000653127">
    <property type="component" value="Unassembled WGS sequence"/>
</dbReference>
<gene>
    <name evidence="1" type="ORF">H8711_11780</name>
</gene>
<dbReference type="RefSeq" id="WP_249283645.1">
    <property type="nucleotide sequence ID" value="NZ_JACRST010000027.1"/>
</dbReference>
<evidence type="ECO:0008006" key="3">
    <source>
        <dbReference type="Google" id="ProtNLM"/>
    </source>
</evidence>
<dbReference type="InterPro" id="IPR028979">
    <property type="entry name" value="Ser_kin/Pase_Hpr-like_N_sf"/>
</dbReference>